<dbReference type="PROSITE" id="PS50088">
    <property type="entry name" value="ANK_REPEAT"/>
    <property type="match status" value="3"/>
</dbReference>
<dbReference type="AlphaFoldDB" id="A0A8H7Q511"/>
<sequence length="1032" mass="115129">MSTVATRQQDAAASASSLRQSPNFVTPPILSEPHAWYGSEHQQPLHSILSRRCESLLASNDTTSDSAITDTNMFDAAMSGNLQSLITLLETQAPDSIQASTGLSPLHFASSRGHIEIVKHLLDIAGASVDIMDREGEVRWGINITPLLKAAYHGHRDIVCFLIEHHDAAISHQDNDGWTALHNACSQDHLDIASYLLDQHLNIDTTSKLGHTPLINAAAKGNIELVKYLLENDANPLIKNTFGETAFDAAAASAYPYICEILEPFEKAWWTGTRRKTNGALADVMHITGNQNYDPLSFHITIPVIIHENQRAISNFSLAGLVKPTFSLSALKKDELLWSTYPDNEPTRKQLVQLPPIQQNSNQSAWFWMSDWHIDRLHPLVDKSMGWQYSKSFDAPDEHWSPARPKSGVSWVRRRRWFRVMKKQIKIEGEIPTDTVLQDYLMRAESIFGALEEENTADLDREWKVRIYNQGLRTLIDGIKIDQSSERRRKALQLMKTYIDSAEELGYTFDDVTDIRENVQDMTADLKRRQVAHQAILATFTTSATTSSATTATNIPPSEESPIPTFVSTYSNSPNPSLQIASTTLLESLSQSHDRNSRSYVDSESVSSVTRRQLPSRASSFQSVASNTSNRSPNVWEKNENAMDCRRCGRYFSLLVRRHHCRMCGLVVCDRCSMNRSLIPAEQFVHDPSTPAEQKALMIALPQRTCDKCNQELHHPRNRPSISSASVAPSLRRSMSGQSVMNECPVCGRRLSSVGASKGDQELHKVSLKFANRIFEFGIDTCRNRGHSCKVELLMLVSSSLYSRLVPPREKLPCTFGRLIGYSRQNVADQAAVGLTPTQDQKIILIIIGVYIAAILILWNMPIAKIILSPFKLLTVGLHEFSHAIVGCCTCAKIDSIEIDPDEGGVTRMRGGIQALTLPAGYLGSSLIGAILVMCGFNILASKIASIFLGVCLLFTLWWAKNWLTRAIGIIFIGLIIFLWWLAHGAGLKYFVLFIGVMSSLYCLWDILDDLVFRKAYESDASKFAKLNLPCL</sequence>
<feature type="region of interest" description="Disordered" evidence="6">
    <location>
        <begin position="1"/>
        <end position="24"/>
    </location>
</feature>
<keyword evidence="4" id="KW-0040">ANK repeat</keyword>
<dbReference type="Pfam" id="PF12796">
    <property type="entry name" value="Ank_2"/>
    <property type="match status" value="1"/>
</dbReference>
<organism evidence="9 10">
    <name type="scientific">Mortierella isabellina</name>
    <name type="common">Filamentous fungus</name>
    <name type="synonym">Umbelopsis isabellina</name>
    <dbReference type="NCBI Taxonomy" id="91625"/>
    <lineage>
        <taxon>Eukaryota</taxon>
        <taxon>Fungi</taxon>
        <taxon>Fungi incertae sedis</taxon>
        <taxon>Mucoromycota</taxon>
        <taxon>Mucoromycotina</taxon>
        <taxon>Umbelopsidomycetes</taxon>
        <taxon>Umbelopsidales</taxon>
        <taxon>Umbelopsidaceae</taxon>
        <taxon>Umbelopsis</taxon>
    </lineage>
</organism>
<dbReference type="SMART" id="SM00248">
    <property type="entry name" value="ANK"/>
    <property type="match status" value="5"/>
</dbReference>
<feature type="region of interest" description="Disordered" evidence="6">
    <location>
        <begin position="591"/>
        <end position="632"/>
    </location>
</feature>
<dbReference type="InterPro" id="IPR011011">
    <property type="entry name" value="Znf_FYVE_PHD"/>
</dbReference>
<proteinExistence type="predicted"/>
<evidence type="ECO:0000256" key="3">
    <source>
        <dbReference type="ARBA" id="ARBA00022833"/>
    </source>
</evidence>
<dbReference type="PROSITE" id="PS50297">
    <property type="entry name" value="ANK_REP_REGION"/>
    <property type="match status" value="3"/>
</dbReference>
<accession>A0A8H7Q511</accession>
<feature type="transmembrane region" description="Helical" evidence="7">
    <location>
        <begin position="843"/>
        <end position="863"/>
    </location>
</feature>
<dbReference type="InterPro" id="IPR013083">
    <property type="entry name" value="Znf_RING/FYVE/PHD"/>
</dbReference>
<evidence type="ECO:0000256" key="6">
    <source>
        <dbReference type="SAM" id="MobiDB-lite"/>
    </source>
</evidence>
<feature type="repeat" description="ANK" evidence="4">
    <location>
        <begin position="209"/>
        <end position="241"/>
    </location>
</feature>
<dbReference type="InterPro" id="IPR017455">
    <property type="entry name" value="Znf_FYVE-rel"/>
</dbReference>
<dbReference type="PROSITE" id="PS50178">
    <property type="entry name" value="ZF_FYVE"/>
    <property type="match status" value="1"/>
</dbReference>
<keyword evidence="2 5" id="KW-0863">Zinc-finger</keyword>
<keyword evidence="3" id="KW-0862">Zinc</keyword>
<evidence type="ECO:0000259" key="8">
    <source>
        <dbReference type="PROSITE" id="PS50178"/>
    </source>
</evidence>
<feature type="transmembrane region" description="Helical" evidence="7">
    <location>
        <begin position="940"/>
        <end position="960"/>
    </location>
</feature>
<dbReference type="Pfam" id="PF00023">
    <property type="entry name" value="Ank"/>
    <property type="match status" value="1"/>
</dbReference>
<feature type="domain" description="FYVE-type" evidence="8">
    <location>
        <begin position="639"/>
        <end position="714"/>
    </location>
</feature>
<keyword evidence="7" id="KW-1133">Transmembrane helix</keyword>
<feature type="compositionally biased region" description="Polar residues" evidence="6">
    <location>
        <begin position="610"/>
        <end position="632"/>
    </location>
</feature>
<dbReference type="InterPro" id="IPR049500">
    <property type="entry name" value="Peptidase_M50B-like"/>
</dbReference>
<feature type="repeat" description="ANK" evidence="4">
    <location>
        <begin position="176"/>
        <end position="208"/>
    </location>
</feature>
<keyword evidence="1" id="KW-0479">Metal-binding</keyword>
<dbReference type="Proteomes" id="UP000654370">
    <property type="component" value="Unassembled WGS sequence"/>
</dbReference>
<dbReference type="Pfam" id="PF01363">
    <property type="entry name" value="FYVE"/>
    <property type="match status" value="1"/>
</dbReference>
<dbReference type="InterPro" id="IPR036770">
    <property type="entry name" value="Ankyrin_rpt-contain_sf"/>
</dbReference>
<evidence type="ECO:0000313" key="9">
    <source>
        <dbReference type="EMBL" id="KAG2186237.1"/>
    </source>
</evidence>
<feature type="compositionally biased region" description="Low complexity" evidence="6">
    <location>
        <begin position="598"/>
        <end position="609"/>
    </location>
</feature>
<protein>
    <recommendedName>
        <fullName evidence="8">FYVE-type domain-containing protein</fullName>
    </recommendedName>
</protein>
<feature type="transmembrane region" description="Helical" evidence="7">
    <location>
        <begin position="990"/>
        <end position="1008"/>
    </location>
</feature>
<keyword evidence="7" id="KW-0472">Membrane</keyword>
<feature type="non-terminal residue" evidence="9">
    <location>
        <position position="1"/>
    </location>
</feature>
<gene>
    <name evidence="9" type="ORF">INT43_002675</name>
</gene>
<name>A0A8H7Q511_MORIS</name>
<dbReference type="EMBL" id="JAEPQZ010000001">
    <property type="protein sequence ID" value="KAG2186237.1"/>
    <property type="molecule type" value="Genomic_DNA"/>
</dbReference>
<reference evidence="9" key="1">
    <citation type="submission" date="2020-12" db="EMBL/GenBank/DDBJ databases">
        <title>Metabolic potential, ecology and presence of endohyphal bacteria is reflected in genomic diversity of Mucoromycotina.</title>
        <authorList>
            <person name="Muszewska A."/>
            <person name="Okrasinska A."/>
            <person name="Steczkiewicz K."/>
            <person name="Drgas O."/>
            <person name="Orlowska M."/>
            <person name="Perlinska-Lenart U."/>
            <person name="Aleksandrzak-Piekarczyk T."/>
            <person name="Szatraj K."/>
            <person name="Zielenkiewicz U."/>
            <person name="Pilsyk S."/>
            <person name="Malc E."/>
            <person name="Mieczkowski P."/>
            <person name="Kruszewska J.S."/>
            <person name="Biernat P."/>
            <person name="Pawlowska J."/>
        </authorList>
    </citation>
    <scope>NUCLEOTIDE SEQUENCE</scope>
    <source>
        <strain evidence="9">WA0000067209</strain>
    </source>
</reference>
<evidence type="ECO:0000313" key="10">
    <source>
        <dbReference type="Proteomes" id="UP000654370"/>
    </source>
</evidence>
<dbReference type="SUPFAM" id="SSF48403">
    <property type="entry name" value="Ankyrin repeat"/>
    <property type="match status" value="1"/>
</dbReference>
<dbReference type="Pfam" id="PF13637">
    <property type="entry name" value="Ank_4"/>
    <property type="match status" value="1"/>
</dbReference>
<dbReference type="Gene3D" id="3.30.40.10">
    <property type="entry name" value="Zinc/RING finger domain, C3HC4 (zinc finger)"/>
    <property type="match status" value="1"/>
</dbReference>
<dbReference type="OrthoDB" id="40823at2759"/>
<dbReference type="Pfam" id="PF13398">
    <property type="entry name" value="Peptidase_M50B"/>
    <property type="match status" value="1"/>
</dbReference>
<evidence type="ECO:0000256" key="4">
    <source>
        <dbReference type="PROSITE-ProRule" id="PRU00023"/>
    </source>
</evidence>
<dbReference type="CDD" id="cd15737">
    <property type="entry name" value="FYVE2_Vac1p_like"/>
    <property type="match status" value="1"/>
</dbReference>
<dbReference type="InterPro" id="IPR002110">
    <property type="entry name" value="Ankyrin_rpt"/>
</dbReference>
<evidence type="ECO:0000256" key="1">
    <source>
        <dbReference type="ARBA" id="ARBA00022723"/>
    </source>
</evidence>
<dbReference type="PANTHER" id="PTHR33979:SF2">
    <property type="entry name" value="PEPTIDASE M50B-LIKE-DOMAIN-CONTAINING PROTEIN"/>
    <property type="match status" value="1"/>
</dbReference>
<keyword evidence="7" id="KW-0812">Transmembrane</keyword>
<comment type="caution">
    <text evidence="9">The sequence shown here is derived from an EMBL/GenBank/DDBJ whole genome shotgun (WGS) entry which is preliminary data.</text>
</comment>
<dbReference type="Gene3D" id="1.25.40.20">
    <property type="entry name" value="Ankyrin repeat-containing domain"/>
    <property type="match status" value="2"/>
</dbReference>
<keyword evidence="10" id="KW-1185">Reference proteome</keyword>
<dbReference type="GO" id="GO:0008270">
    <property type="term" value="F:zinc ion binding"/>
    <property type="evidence" value="ECO:0007669"/>
    <property type="project" value="UniProtKB-KW"/>
</dbReference>
<feature type="transmembrane region" description="Helical" evidence="7">
    <location>
        <begin position="967"/>
        <end position="984"/>
    </location>
</feature>
<evidence type="ECO:0000256" key="2">
    <source>
        <dbReference type="ARBA" id="ARBA00022771"/>
    </source>
</evidence>
<evidence type="ECO:0000256" key="5">
    <source>
        <dbReference type="PROSITE-ProRule" id="PRU00091"/>
    </source>
</evidence>
<feature type="repeat" description="ANK" evidence="4">
    <location>
        <begin position="101"/>
        <end position="134"/>
    </location>
</feature>
<dbReference type="SMART" id="SM00064">
    <property type="entry name" value="FYVE"/>
    <property type="match status" value="1"/>
</dbReference>
<dbReference type="SUPFAM" id="SSF57903">
    <property type="entry name" value="FYVE/PHD zinc finger"/>
    <property type="match status" value="1"/>
</dbReference>
<feature type="region of interest" description="Disordered" evidence="6">
    <location>
        <begin position="546"/>
        <end position="570"/>
    </location>
</feature>
<dbReference type="InterPro" id="IPR000306">
    <property type="entry name" value="Znf_FYVE"/>
</dbReference>
<evidence type="ECO:0000256" key="7">
    <source>
        <dbReference type="SAM" id="Phobius"/>
    </source>
</evidence>
<dbReference type="PANTHER" id="PTHR33979">
    <property type="entry name" value="OS02G0221600 PROTEIN"/>
    <property type="match status" value="1"/>
</dbReference>